<dbReference type="PANTHER" id="PTHR44303:SF2">
    <property type="entry name" value="DNAJ HOMOLOG SUBFAMILY C MEMBER 16"/>
    <property type="match status" value="1"/>
</dbReference>
<protein>
    <submittedName>
        <fullName evidence="1">Uncharacterized protein</fullName>
    </submittedName>
</protein>
<evidence type="ECO:0000313" key="1">
    <source>
        <dbReference type="EMBL" id="VDP61148.1"/>
    </source>
</evidence>
<dbReference type="STRING" id="31246.A0A183PDT9"/>
<dbReference type="Proteomes" id="UP000269396">
    <property type="component" value="Unassembled WGS sequence"/>
</dbReference>
<keyword evidence="2" id="KW-1185">Reference proteome</keyword>
<reference evidence="1 2" key="1">
    <citation type="submission" date="2018-11" db="EMBL/GenBank/DDBJ databases">
        <authorList>
            <consortium name="Pathogen Informatics"/>
        </authorList>
    </citation>
    <scope>NUCLEOTIDE SEQUENCE [LARGE SCALE GENOMIC DNA]</scope>
    <source>
        <strain>Denwood</strain>
        <strain evidence="2">Zambia</strain>
    </source>
</reference>
<dbReference type="AlphaFoldDB" id="A0A183PDT9"/>
<dbReference type="InterPro" id="IPR052448">
    <property type="entry name" value="DnaJ_C16_autophagy_reg"/>
</dbReference>
<organism evidence="1 2">
    <name type="scientific">Schistosoma mattheei</name>
    <dbReference type="NCBI Taxonomy" id="31246"/>
    <lineage>
        <taxon>Eukaryota</taxon>
        <taxon>Metazoa</taxon>
        <taxon>Spiralia</taxon>
        <taxon>Lophotrochozoa</taxon>
        <taxon>Platyhelminthes</taxon>
        <taxon>Trematoda</taxon>
        <taxon>Digenea</taxon>
        <taxon>Strigeidida</taxon>
        <taxon>Schistosomatoidea</taxon>
        <taxon>Schistosomatidae</taxon>
        <taxon>Schistosoma</taxon>
    </lineage>
</organism>
<proteinExistence type="predicted"/>
<evidence type="ECO:0000313" key="2">
    <source>
        <dbReference type="Proteomes" id="UP000269396"/>
    </source>
</evidence>
<sequence length="553" mass="63384">MKSNPSRSKALPIFLSTTIDTPLIQGISDYDTFINTFHYGWRRDSRPRMVLIKPLTLPPLRYCVAAFRAADHLAAGYINSEPGNNHNLVNEFNVNPNEETLLIYHEDSSIPVYRQSATKLSPTLLDNAMLTYSQLNIPRIYSRARLLDLCPTDGSKPTSKYALESDKHYNDHSNHRHLCLVLLLNSKLSNVEQVNSWGDIWLTMLRHTLQLSQTDLSKLYHTNHHSYHFMPVHIYVDRQIGLMQKLSTSSTCSNESCNLLNEDNMGRLALIWRISSTETVYQFLPTNSMSHPRTHLNEKMLKSNDLKSLILKSTKQMYTALMNDLENIIQTVSIIDKVINPTNHFTHSIDKVVSQWYLLKDCMIEELMIDELVASIWIRMRNRLLQILVDIGHSMFESSALTPIVSLNPSTYDRLVRDAPKGFRLLVLCVRGTTQDNRLRDQFDFKTRRVCGSQIQRACLSMDRYSGWLAKLLESIRSNLTIHIRSNKTMQKNKNVNDTTDDDNNNSGILFINPVNCVGTVIAINGYRRYFNLYHPLIPGSQSSSDENSVSDT</sequence>
<gene>
    <name evidence="1" type="ORF">SMTD_LOCUS12525</name>
</gene>
<dbReference type="EMBL" id="UZAL01032526">
    <property type="protein sequence ID" value="VDP61148.1"/>
    <property type="molecule type" value="Genomic_DNA"/>
</dbReference>
<dbReference type="PANTHER" id="PTHR44303">
    <property type="entry name" value="DNAJ HOMOLOG SUBFAMILY C MEMBER 16"/>
    <property type="match status" value="1"/>
</dbReference>
<name>A0A183PDT9_9TREM</name>
<accession>A0A183PDT9</accession>